<gene>
    <name evidence="1" type="ORF">CROST_045660</name>
</gene>
<sequence>MKNKKDEQTAINLFDTFKNLISEKSLQDDRYLRILEILNRAIERVAKGSQTPHLEARSVFQNISTICFVDKIKLTLEEADAFKKIDKFSHSKGIWGEMNTLNISNMWTSN</sequence>
<organism evidence="1 2">
    <name type="scientific">Clostridium felsineum</name>
    <dbReference type="NCBI Taxonomy" id="36839"/>
    <lineage>
        <taxon>Bacteria</taxon>
        <taxon>Bacillati</taxon>
        <taxon>Bacillota</taxon>
        <taxon>Clostridia</taxon>
        <taxon>Eubacteriales</taxon>
        <taxon>Clostridiaceae</taxon>
        <taxon>Clostridium</taxon>
    </lineage>
</organism>
<dbReference type="Gene3D" id="1.20.1440.140">
    <property type="match status" value="1"/>
</dbReference>
<proteinExistence type="predicted"/>
<dbReference type="AlphaFoldDB" id="A0A1S8LD99"/>
<evidence type="ECO:0000313" key="1">
    <source>
        <dbReference type="EMBL" id="URZ13788.1"/>
    </source>
</evidence>
<name>A0A1S8LD99_9CLOT</name>
<protein>
    <submittedName>
        <fullName evidence="1">Uncharacterized protein</fullName>
    </submittedName>
</protein>
<dbReference type="RefSeq" id="WP_077834758.1">
    <property type="nucleotide sequence ID" value="NZ_CP096984.1"/>
</dbReference>
<dbReference type="EMBL" id="CP096984">
    <property type="protein sequence ID" value="URZ13788.1"/>
    <property type="molecule type" value="Genomic_DNA"/>
</dbReference>
<geneLocation type="plasmid" evidence="1 2">
    <name>p330</name>
</geneLocation>
<dbReference type="InterPro" id="IPR053739">
    <property type="entry name" value="Bact_Immunity_Domain_sf"/>
</dbReference>
<keyword evidence="1" id="KW-0614">Plasmid</keyword>
<keyword evidence="2" id="KW-1185">Reference proteome</keyword>
<dbReference type="Pfam" id="PF08951">
    <property type="entry name" value="EntA_Immun"/>
    <property type="match status" value="1"/>
</dbReference>
<dbReference type="STRING" id="84029.CROST_11740"/>
<dbReference type="KEGG" id="crw:CROST_045660"/>
<dbReference type="Proteomes" id="UP000190951">
    <property type="component" value="Plasmid p330"/>
</dbReference>
<evidence type="ECO:0000313" key="2">
    <source>
        <dbReference type="Proteomes" id="UP000190951"/>
    </source>
</evidence>
<dbReference type="InterPro" id="IPR015046">
    <property type="entry name" value="LciA_Immunity-like"/>
</dbReference>
<dbReference type="GO" id="GO:0030153">
    <property type="term" value="P:bacteriocin immunity"/>
    <property type="evidence" value="ECO:0007669"/>
    <property type="project" value="InterPro"/>
</dbReference>
<accession>A0A1S8LD99</accession>
<reference evidence="1 2" key="1">
    <citation type="submission" date="2022-04" db="EMBL/GenBank/DDBJ databases">
        <title>Genome sequence of C. roseum typestrain.</title>
        <authorList>
            <person name="Poehlein A."/>
            <person name="Schoch T."/>
            <person name="Duerre P."/>
            <person name="Daniel R."/>
        </authorList>
    </citation>
    <scope>NUCLEOTIDE SEQUENCE [LARGE SCALE GENOMIC DNA]</scope>
    <source>
        <strain evidence="1 2">DSM 7320</strain>
        <plasmid evidence="1 2">p330</plasmid>
    </source>
</reference>